<comment type="function">
    <text evidence="4">Chaperone for NapA, the catalytic subunit of the periplasmic nitrate reductase. It binds directly and specifically to the twin-arginine signal peptide of NapA, preventing premature interaction with the Tat translocase and premature export.</text>
</comment>
<sequence length="94" mass="9974">MGLNEAQTTQVKTLSDTVHISGLVVSCVAELEGEVIPALAQIPGCELHTKTDDGKLVVTLERESQQSTSDAMDAIAAIEGVLNTALAYHRVEQL</sequence>
<evidence type="ECO:0000256" key="1">
    <source>
        <dbReference type="ARBA" id="ARBA00004496"/>
    </source>
</evidence>
<protein>
    <recommendedName>
        <fullName evidence="4">Chaperone NapD</fullName>
    </recommendedName>
    <alternativeName>
        <fullName evidence="4">NapA signal peptide-binding chaperone NapD</fullName>
    </alternativeName>
</protein>
<accession>A0A4U1BE08</accession>
<dbReference type="PANTHER" id="PTHR38603:SF1">
    <property type="entry name" value="CHAPERONE NAPD"/>
    <property type="match status" value="1"/>
</dbReference>
<keyword evidence="3 4" id="KW-0143">Chaperone</keyword>
<proteinExistence type="inferred from homology"/>
<reference evidence="5 6" key="1">
    <citation type="submission" date="2019-04" db="EMBL/GenBank/DDBJ databases">
        <authorList>
            <person name="Hwang J.C."/>
        </authorList>
    </citation>
    <scope>NUCLEOTIDE SEQUENCE [LARGE SCALE GENOMIC DNA]</scope>
    <source>
        <strain evidence="5 6">IMCC35001</strain>
    </source>
</reference>
<dbReference type="HAMAP" id="MF_02200">
    <property type="entry name" value="NapD"/>
    <property type="match status" value="1"/>
</dbReference>
<comment type="subunit">
    <text evidence="4">Interacts with the cytoplasmic NapA precursor.</text>
</comment>
<comment type="caution">
    <text evidence="5">The sequence shown here is derived from an EMBL/GenBank/DDBJ whole genome shotgun (WGS) entry which is preliminary data.</text>
</comment>
<comment type="similarity">
    <text evidence="4">Belongs to the NapD family.</text>
</comment>
<dbReference type="InterPro" id="IPR005623">
    <property type="entry name" value="Chaperone_NapD_NO3_reduct"/>
</dbReference>
<evidence type="ECO:0000256" key="2">
    <source>
        <dbReference type="ARBA" id="ARBA00022490"/>
    </source>
</evidence>
<dbReference type="GO" id="GO:0005048">
    <property type="term" value="F:signal sequence binding"/>
    <property type="evidence" value="ECO:0007669"/>
    <property type="project" value="UniProtKB-UniRule"/>
</dbReference>
<dbReference type="PANTHER" id="PTHR38603">
    <property type="entry name" value="CHAPERONE NAPD"/>
    <property type="match status" value="1"/>
</dbReference>
<name>A0A4U1BE08_9GAMM</name>
<dbReference type="Pfam" id="PF03927">
    <property type="entry name" value="NapD"/>
    <property type="match status" value="1"/>
</dbReference>
<dbReference type="AlphaFoldDB" id="A0A4U1BE08"/>
<keyword evidence="2 4" id="KW-0963">Cytoplasm</keyword>
<evidence type="ECO:0000313" key="6">
    <source>
        <dbReference type="Proteomes" id="UP000305674"/>
    </source>
</evidence>
<organism evidence="5 6">
    <name type="scientific">Ferrimonas sediminicola</name>
    <dbReference type="NCBI Taxonomy" id="2569538"/>
    <lineage>
        <taxon>Bacteria</taxon>
        <taxon>Pseudomonadati</taxon>
        <taxon>Pseudomonadota</taxon>
        <taxon>Gammaproteobacteria</taxon>
        <taxon>Alteromonadales</taxon>
        <taxon>Ferrimonadaceae</taxon>
        <taxon>Ferrimonas</taxon>
    </lineage>
</organism>
<keyword evidence="6" id="KW-1185">Reference proteome</keyword>
<evidence type="ECO:0000313" key="5">
    <source>
        <dbReference type="EMBL" id="TKB49045.1"/>
    </source>
</evidence>
<dbReference type="OrthoDB" id="5770785at2"/>
<dbReference type="Proteomes" id="UP000305674">
    <property type="component" value="Unassembled WGS sequence"/>
</dbReference>
<gene>
    <name evidence="4" type="primary">napD</name>
    <name evidence="5" type="ORF">FCL40_10420</name>
</gene>
<evidence type="ECO:0000256" key="3">
    <source>
        <dbReference type="ARBA" id="ARBA00023186"/>
    </source>
</evidence>
<dbReference type="GO" id="GO:0005737">
    <property type="term" value="C:cytoplasm"/>
    <property type="evidence" value="ECO:0007669"/>
    <property type="project" value="UniProtKB-SubCell"/>
</dbReference>
<dbReference type="GO" id="GO:0051224">
    <property type="term" value="P:negative regulation of protein transport"/>
    <property type="evidence" value="ECO:0007669"/>
    <property type="project" value="UniProtKB-UniRule"/>
</dbReference>
<comment type="subcellular location">
    <subcellularLocation>
        <location evidence="1 4">Cytoplasm</location>
    </subcellularLocation>
</comment>
<evidence type="ECO:0000256" key="4">
    <source>
        <dbReference type="HAMAP-Rule" id="MF_02200"/>
    </source>
</evidence>
<dbReference type="Gene3D" id="3.30.70.920">
    <property type="match status" value="1"/>
</dbReference>
<dbReference type="EMBL" id="SWCI01000005">
    <property type="protein sequence ID" value="TKB49045.1"/>
    <property type="molecule type" value="Genomic_DNA"/>
</dbReference>